<dbReference type="EnsemblPlants" id="Bra023577.1">
    <property type="protein sequence ID" value="Bra023577.1-P"/>
    <property type="gene ID" value="Bra023577"/>
</dbReference>
<feature type="region of interest" description="Disordered" evidence="1">
    <location>
        <begin position="146"/>
        <end position="214"/>
    </location>
</feature>
<evidence type="ECO:0000256" key="1">
    <source>
        <dbReference type="SAM" id="MobiDB-lite"/>
    </source>
</evidence>
<feature type="compositionally biased region" description="Low complexity" evidence="1">
    <location>
        <begin position="180"/>
        <end position="201"/>
    </location>
</feature>
<dbReference type="Gramene" id="Bra023577.1">
    <property type="protein sequence ID" value="Bra023577.1-P"/>
    <property type="gene ID" value="Bra023577"/>
</dbReference>
<feature type="compositionally biased region" description="Low complexity" evidence="1">
    <location>
        <begin position="146"/>
        <end position="156"/>
    </location>
</feature>
<dbReference type="PANTHER" id="PTHR47296:SF1">
    <property type="entry name" value="PROTEIN TIC 40, CHLOROPLASTIC"/>
    <property type="match status" value="1"/>
</dbReference>
<dbReference type="HOGENOM" id="CLU_038645_1_0_1"/>
<name>M4E474_BRACM</name>
<evidence type="ECO:0000313" key="3">
    <source>
        <dbReference type="Proteomes" id="UP000011750"/>
    </source>
</evidence>
<sequence length="386" mass="41705">MENLTLLSSSSSSPKLLIGCNFTSSLKTPVGFSRRTPKITLRCSKTSASAQSQSPEKAGETVVVKHRRSKAFASIFSSSLDQQTTSVAYPSAAVPPPSSSSSTIGSPLFWIGVGVGLSALFSWATSNLKKYAMQTAMKTMMNQMNTQNSQFNNPGFPTGPGSGSPFPFPFPPQTTPTPSPFQSQSQSSSATVDVTATKVDTPPSTKPQPTPVKNIEVDKPSVVLEENKPKKEEKNYAFEDVSPEETAKESPFSNYAEVSETSAPKEARLFEDVLQNGSAPANGATASEVFQSLALVFLFDGFRNNMSGSGEWDKRMTETLKNFDLNSPEVKQQFDQIGLTPEEVISKIMQNPDVAMAFQNPRVQAALMEVMDVFNKISQLFPGMTG</sequence>
<evidence type="ECO:0000313" key="2">
    <source>
        <dbReference type="EnsemblPlants" id="Bra023577.1-P"/>
    </source>
</evidence>
<dbReference type="OMA" id="CCEVISC"/>
<reference evidence="2" key="3">
    <citation type="submission" date="2023-03" db="UniProtKB">
        <authorList>
            <consortium name="EnsemblPlants"/>
        </authorList>
    </citation>
    <scope>IDENTIFICATION</scope>
    <source>
        <strain evidence="2">cv. Chiifu-401-42</strain>
    </source>
</reference>
<dbReference type="PANTHER" id="PTHR47296">
    <property type="entry name" value="PROTEIN TIC 40, CHLOROPLASTIC"/>
    <property type="match status" value="1"/>
</dbReference>
<keyword evidence="3" id="KW-1185">Reference proteome</keyword>
<reference evidence="2 3" key="2">
    <citation type="journal article" date="2018" name="Hortic Res">
        <title>Improved Brassica rapa reference genome by single-molecule sequencing and chromosome conformation capture technologies.</title>
        <authorList>
            <person name="Zhang L."/>
            <person name="Cai X."/>
            <person name="Wu J."/>
            <person name="Liu M."/>
            <person name="Grob S."/>
            <person name="Cheng F."/>
            <person name="Liang J."/>
            <person name="Cai C."/>
            <person name="Liu Z."/>
            <person name="Liu B."/>
            <person name="Wang F."/>
            <person name="Li S."/>
            <person name="Liu F."/>
            <person name="Li X."/>
            <person name="Cheng L."/>
            <person name="Yang W."/>
            <person name="Li M.H."/>
            <person name="Grossniklaus U."/>
            <person name="Zheng H."/>
            <person name="Wang X."/>
        </authorList>
    </citation>
    <scope>NUCLEOTIDE SEQUENCE [LARGE SCALE GENOMIC DNA]</scope>
    <source>
        <strain evidence="2 3">cv. Chiifu-401-42</strain>
    </source>
</reference>
<protein>
    <recommendedName>
        <fullName evidence="4">STI1 domain-containing protein</fullName>
    </recommendedName>
</protein>
<feature type="compositionally biased region" description="Pro residues" evidence="1">
    <location>
        <begin position="166"/>
        <end position="179"/>
    </location>
</feature>
<dbReference type="eggNOG" id="KOG1308">
    <property type="taxonomic scope" value="Eukaryota"/>
</dbReference>
<organism evidence="2 3">
    <name type="scientific">Brassica campestris</name>
    <name type="common">Field mustard</name>
    <dbReference type="NCBI Taxonomy" id="3711"/>
    <lineage>
        <taxon>Eukaryota</taxon>
        <taxon>Viridiplantae</taxon>
        <taxon>Streptophyta</taxon>
        <taxon>Embryophyta</taxon>
        <taxon>Tracheophyta</taxon>
        <taxon>Spermatophyta</taxon>
        <taxon>Magnoliopsida</taxon>
        <taxon>eudicotyledons</taxon>
        <taxon>Gunneridae</taxon>
        <taxon>Pentapetalae</taxon>
        <taxon>rosids</taxon>
        <taxon>malvids</taxon>
        <taxon>Brassicales</taxon>
        <taxon>Brassicaceae</taxon>
        <taxon>Brassiceae</taxon>
        <taxon>Brassica</taxon>
    </lineage>
</organism>
<dbReference type="Gene3D" id="1.10.260.100">
    <property type="match status" value="1"/>
</dbReference>
<dbReference type="Proteomes" id="UP000011750">
    <property type="component" value="Chromosome A02"/>
</dbReference>
<dbReference type="GO" id="GO:0045037">
    <property type="term" value="P:protein import into chloroplast stroma"/>
    <property type="evidence" value="ECO:0000318"/>
    <property type="project" value="GO_Central"/>
</dbReference>
<dbReference type="STRING" id="51351.M4E474"/>
<feature type="region of interest" description="Disordered" evidence="1">
    <location>
        <begin position="239"/>
        <end position="260"/>
    </location>
</feature>
<dbReference type="GO" id="GO:0009706">
    <property type="term" value="C:chloroplast inner membrane"/>
    <property type="evidence" value="ECO:0000318"/>
    <property type="project" value="GO_Central"/>
</dbReference>
<reference evidence="2 3" key="1">
    <citation type="journal article" date="2011" name="Nat. Genet.">
        <title>The genome of the mesopolyploid crop species Brassica rapa.</title>
        <authorList>
            <consortium name="Brassica rapa Genome Sequencing Project Consortium"/>
            <person name="Wang X."/>
            <person name="Wang H."/>
            <person name="Wang J."/>
            <person name="Sun R."/>
            <person name="Wu J."/>
            <person name="Liu S."/>
            <person name="Bai Y."/>
            <person name="Mun J.H."/>
            <person name="Bancroft I."/>
            <person name="Cheng F."/>
            <person name="Huang S."/>
            <person name="Li X."/>
            <person name="Hua W."/>
            <person name="Wang J."/>
            <person name="Wang X."/>
            <person name="Freeling M."/>
            <person name="Pires J.C."/>
            <person name="Paterson A.H."/>
            <person name="Chalhoub B."/>
            <person name="Wang B."/>
            <person name="Hayward A."/>
            <person name="Sharpe A.G."/>
            <person name="Park B.S."/>
            <person name="Weisshaar B."/>
            <person name="Liu B."/>
            <person name="Li B."/>
            <person name="Liu B."/>
            <person name="Tong C."/>
            <person name="Song C."/>
            <person name="Duran C."/>
            <person name="Peng C."/>
            <person name="Geng C."/>
            <person name="Koh C."/>
            <person name="Lin C."/>
            <person name="Edwards D."/>
            <person name="Mu D."/>
            <person name="Shen D."/>
            <person name="Soumpourou E."/>
            <person name="Li F."/>
            <person name="Fraser F."/>
            <person name="Conant G."/>
            <person name="Lassalle G."/>
            <person name="King G.J."/>
            <person name="Bonnema G."/>
            <person name="Tang H."/>
            <person name="Wang H."/>
            <person name="Belcram H."/>
            <person name="Zhou H."/>
            <person name="Hirakawa H."/>
            <person name="Abe H."/>
            <person name="Guo H."/>
            <person name="Wang H."/>
            <person name="Jin H."/>
            <person name="Parkin I.A."/>
            <person name="Batley J."/>
            <person name="Kim J.S."/>
            <person name="Just J."/>
            <person name="Li J."/>
            <person name="Xu J."/>
            <person name="Deng J."/>
            <person name="Kim J.A."/>
            <person name="Li J."/>
            <person name="Yu J."/>
            <person name="Meng J."/>
            <person name="Wang J."/>
            <person name="Min J."/>
            <person name="Poulain J."/>
            <person name="Wang J."/>
            <person name="Hatakeyama K."/>
            <person name="Wu K."/>
            <person name="Wang L."/>
            <person name="Fang L."/>
            <person name="Trick M."/>
            <person name="Links M.G."/>
            <person name="Zhao M."/>
            <person name="Jin M."/>
            <person name="Ramchiary N."/>
            <person name="Drou N."/>
            <person name="Berkman P.J."/>
            <person name="Cai Q."/>
            <person name="Huang Q."/>
            <person name="Li R."/>
            <person name="Tabata S."/>
            <person name="Cheng S."/>
            <person name="Zhang S."/>
            <person name="Zhang S."/>
            <person name="Huang S."/>
            <person name="Sato S."/>
            <person name="Sun S."/>
            <person name="Kwon S.J."/>
            <person name="Choi S.R."/>
            <person name="Lee T.H."/>
            <person name="Fan W."/>
            <person name="Zhao X."/>
            <person name="Tan X."/>
            <person name="Xu X."/>
            <person name="Wang Y."/>
            <person name="Qiu Y."/>
            <person name="Yin Y."/>
            <person name="Li Y."/>
            <person name="Du Y."/>
            <person name="Liao Y."/>
            <person name="Lim Y."/>
            <person name="Narusaka Y."/>
            <person name="Wang Y."/>
            <person name="Wang Z."/>
            <person name="Li Z."/>
            <person name="Wang Z."/>
            <person name="Xiong Z."/>
            <person name="Zhang Z."/>
        </authorList>
    </citation>
    <scope>NUCLEOTIDE SEQUENCE [LARGE SCALE GENOMIC DNA]</scope>
    <source>
        <strain evidence="2 3">cv. Chiifu-401-42</strain>
    </source>
</reference>
<proteinExistence type="predicted"/>
<dbReference type="AlphaFoldDB" id="M4E474"/>
<dbReference type="InParanoid" id="M4E474"/>
<accession>M4E474</accession>
<evidence type="ECO:0008006" key="4">
    <source>
        <dbReference type="Google" id="ProtNLM"/>
    </source>
</evidence>
<dbReference type="GO" id="GO:0009658">
    <property type="term" value="P:chloroplast organization"/>
    <property type="evidence" value="ECO:0000318"/>
    <property type="project" value="GO_Central"/>
</dbReference>